<feature type="region of interest" description="Disordered" evidence="1">
    <location>
        <begin position="35"/>
        <end position="67"/>
    </location>
</feature>
<accession>A0A8S3FSY9</accession>
<dbReference type="AlphaFoldDB" id="A0A8S3FSY9"/>
<dbReference type="EMBL" id="CAJOBH010248682">
    <property type="protein sequence ID" value="CAF5132715.1"/>
    <property type="molecule type" value="Genomic_DNA"/>
</dbReference>
<evidence type="ECO:0000256" key="1">
    <source>
        <dbReference type="SAM" id="MobiDB-lite"/>
    </source>
</evidence>
<sequence>MHLKSSGVIRNALFYNCVKGNQNENPIHEKSIEHFSLPDNTSSSDYSSGPSLDMSSKQIICSPREDSKTNYTTSIRNQYDRRFGLNNETSYLPSIPISLLTNRLSTFRYPVPSNEINLSYEQNQQLLQKTLTHEDDHQYYEIG</sequence>
<feature type="compositionally biased region" description="Low complexity" evidence="1">
    <location>
        <begin position="37"/>
        <end position="56"/>
    </location>
</feature>
<comment type="caution">
    <text evidence="2">The sequence shown here is derived from an EMBL/GenBank/DDBJ whole genome shotgun (WGS) entry which is preliminary data.</text>
</comment>
<proteinExistence type="predicted"/>
<evidence type="ECO:0000313" key="3">
    <source>
        <dbReference type="Proteomes" id="UP000681967"/>
    </source>
</evidence>
<name>A0A8S3FSY9_9BILA</name>
<protein>
    <submittedName>
        <fullName evidence="2">Uncharacterized protein</fullName>
    </submittedName>
</protein>
<dbReference type="Proteomes" id="UP000681967">
    <property type="component" value="Unassembled WGS sequence"/>
</dbReference>
<reference evidence="2" key="1">
    <citation type="submission" date="2021-02" db="EMBL/GenBank/DDBJ databases">
        <authorList>
            <person name="Nowell W R."/>
        </authorList>
    </citation>
    <scope>NUCLEOTIDE SEQUENCE</scope>
</reference>
<organism evidence="2 3">
    <name type="scientific">Rotaria magnacalcarata</name>
    <dbReference type="NCBI Taxonomy" id="392030"/>
    <lineage>
        <taxon>Eukaryota</taxon>
        <taxon>Metazoa</taxon>
        <taxon>Spiralia</taxon>
        <taxon>Gnathifera</taxon>
        <taxon>Rotifera</taxon>
        <taxon>Eurotatoria</taxon>
        <taxon>Bdelloidea</taxon>
        <taxon>Philodinida</taxon>
        <taxon>Philodinidae</taxon>
        <taxon>Rotaria</taxon>
    </lineage>
</organism>
<gene>
    <name evidence="2" type="ORF">BYL167_LOCUS68783</name>
</gene>
<evidence type="ECO:0000313" key="2">
    <source>
        <dbReference type="EMBL" id="CAF5132715.1"/>
    </source>
</evidence>